<dbReference type="AlphaFoldDB" id="A0A1V6PAE9"/>
<evidence type="ECO:0000313" key="3">
    <source>
        <dbReference type="Proteomes" id="UP000191522"/>
    </source>
</evidence>
<protein>
    <recommendedName>
        <fullName evidence="1">Glutathione S-transferase C-terminal domain-containing protein</fullName>
    </recommendedName>
</protein>
<evidence type="ECO:0000259" key="1">
    <source>
        <dbReference type="Pfam" id="PF14497"/>
    </source>
</evidence>
<dbReference type="InterPro" id="IPR004046">
    <property type="entry name" value="GST_C"/>
</dbReference>
<dbReference type="SUPFAM" id="SSF47616">
    <property type="entry name" value="GST C-terminal domain-like"/>
    <property type="match status" value="1"/>
</dbReference>
<gene>
    <name evidence="2" type="ORF">PENDEC_c012G00890</name>
</gene>
<name>A0A1V6PAE9_PENDC</name>
<dbReference type="InterPro" id="IPR036282">
    <property type="entry name" value="Glutathione-S-Trfase_C_sf"/>
</dbReference>
<dbReference type="Gene3D" id="1.20.1050.10">
    <property type="match status" value="1"/>
</dbReference>
<proteinExistence type="predicted"/>
<dbReference type="EMBL" id="MDYL01000012">
    <property type="protein sequence ID" value="OQD74009.1"/>
    <property type="molecule type" value="Genomic_DNA"/>
</dbReference>
<dbReference type="STRING" id="69771.A0A1V6PAE9"/>
<dbReference type="Gene3D" id="3.40.30.10">
    <property type="entry name" value="Glutaredoxin"/>
    <property type="match status" value="1"/>
</dbReference>
<reference evidence="3" key="1">
    <citation type="journal article" date="2017" name="Nat. Microbiol.">
        <title>Global analysis of biosynthetic gene clusters reveals vast potential of secondary metabolite production in Penicillium species.</title>
        <authorList>
            <person name="Nielsen J.C."/>
            <person name="Grijseels S."/>
            <person name="Prigent S."/>
            <person name="Ji B."/>
            <person name="Dainat J."/>
            <person name="Nielsen K.F."/>
            <person name="Frisvad J.C."/>
            <person name="Workman M."/>
            <person name="Nielsen J."/>
        </authorList>
    </citation>
    <scope>NUCLEOTIDE SEQUENCE [LARGE SCALE GENOMIC DNA]</scope>
    <source>
        <strain evidence="3">IBT 11843</strain>
    </source>
</reference>
<accession>A0A1V6PAE9</accession>
<organism evidence="2 3">
    <name type="scientific">Penicillium decumbens</name>
    <dbReference type="NCBI Taxonomy" id="69771"/>
    <lineage>
        <taxon>Eukaryota</taxon>
        <taxon>Fungi</taxon>
        <taxon>Dikarya</taxon>
        <taxon>Ascomycota</taxon>
        <taxon>Pezizomycotina</taxon>
        <taxon>Eurotiomycetes</taxon>
        <taxon>Eurotiomycetidae</taxon>
        <taxon>Eurotiales</taxon>
        <taxon>Aspergillaceae</taxon>
        <taxon>Penicillium</taxon>
    </lineage>
</organism>
<keyword evidence="3" id="KW-1185">Reference proteome</keyword>
<evidence type="ECO:0000313" key="2">
    <source>
        <dbReference type="EMBL" id="OQD74009.1"/>
    </source>
</evidence>
<feature type="domain" description="Glutathione S-transferase C-terminal" evidence="1">
    <location>
        <begin position="52"/>
        <end position="122"/>
    </location>
</feature>
<dbReference type="OrthoDB" id="414243at2759"/>
<dbReference type="Pfam" id="PF14497">
    <property type="entry name" value="GST_C_3"/>
    <property type="match status" value="1"/>
</dbReference>
<sequence>MAGKNTAVYRYFELGRLAGQHIPILRYLARDLGSYDGEPNREKYLVDAVYIDWRSEWVTNLLNKSNKYKDEFTPKYYSILGQYYSDHDGPYLLGDKVTYADFAVYQSIDNDERTGNSSVLSPTVTSQVVGDYGAVTQYRRLR</sequence>
<comment type="caution">
    <text evidence="2">The sequence shown here is derived from an EMBL/GenBank/DDBJ whole genome shotgun (WGS) entry which is preliminary data.</text>
</comment>
<dbReference type="Proteomes" id="UP000191522">
    <property type="component" value="Unassembled WGS sequence"/>
</dbReference>